<feature type="compositionally biased region" description="Polar residues" evidence="1">
    <location>
        <begin position="230"/>
        <end position="253"/>
    </location>
</feature>
<dbReference type="PROSITE" id="PS51065">
    <property type="entry name" value="NHR"/>
    <property type="match status" value="1"/>
</dbReference>
<dbReference type="InterPro" id="IPR043136">
    <property type="entry name" value="B30.2/SPRY_sf"/>
</dbReference>
<gene>
    <name evidence="3" type="ORF">TKK_009931</name>
</gene>
<dbReference type="Gene3D" id="2.60.120.920">
    <property type="match status" value="1"/>
</dbReference>
<proteinExistence type="predicted"/>
<dbReference type="Pfam" id="PF07177">
    <property type="entry name" value="Neuralized"/>
    <property type="match status" value="1"/>
</dbReference>
<dbReference type="SMART" id="SM00588">
    <property type="entry name" value="NEUZ"/>
    <property type="match status" value="1"/>
</dbReference>
<accession>A0ABD2WSU1</accession>
<protein>
    <recommendedName>
        <fullName evidence="2">NHR domain-containing protein</fullName>
    </recommendedName>
</protein>
<keyword evidence="4" id="KW-1185">Reference proteome</keyword>
<dbReference type="AlphaFoldDB" id="A0ABD2WSU1"/>
<sequence>MHLYHKSNMITLKLTFKSNSENLKKKMMQKRAREDSSLASDEYDMPHQSKMQSDLPFHHVHGKSRTTNNGLTTSWLRALGEFNNTIVIANQALRDGEMFEVVIGKMVDRWSGTIEATVTAIRLDELEFPSTMTDIHYDTLIRSGVTLMLDGAAVCNNYACDLDELCKGNHIGMIRQPDDNLHYYFDGVDQGVACADLPAHVYPVMDLYGQCAQWSPSSLKPTAPSRRASSRTAQQPSSPTVGQPRSQPAQQSDRPAAAINGAVTTSATAPITRFIIISHLEHNDLITTQLISDDDLYYMFEQRIAFYHENTLPMWCTIAQGNWRLIHELADGTDHAYRVEVTWRAEQLEGWFTECRKPIDALPITTTVKGNCSTSETQLRMPQAVLFIVPIER</sequence>
<dbReference type="InterPro" id="IPR037962">
    <property type="entry name" value="Neuralized"/>
</dbReference>
<evidence type="ECO:0000313" key="4">
    <source>
        <dbReference type="Proteomes" id="UP001627154"/>
    </source>
</evidence>
<reference evidence="3 4" key="1">
    <citation type="journal article" date="2024" name="bioRxiv">
        <title>A reference genome for Trichogramma kaykai: A tiny desert-dwelling parasitoid wasp with competing sex-ratio distorters.</title>
        <authorList>
            <person name="Culotta J."/>
            <person name="Lindsey A.R."/>
        </authorList>
    </citation>
    <scope>NUCLEOTIDE SEQUENCE [LARGE SCALE GENOMIC DNA]</scope>
    <source>
        <strain evidence="3 4">KSX58</strain>
    </source>
</reference>
<evidence type="ECO:0000256" key="1">
    <source>
        <dbReference type="SAM" id="MobiDB-lite"/>
    </source>
</evidence>
<dbReference type="EMBL" id="JBJJXI010000074">
    <property type="protein sequence ID" value="KAL3396058.1"/>
    <property type="molecule type" value="Genomic_DNA"/>
</dbReference>
<dbReference type="InterPro" id="IPR006573">
    <property type="entry name" value="NHR_dom"/>
</dbReference>
<dbReference type="PANTHER" id="PTHR12429">
    <property type="entry name" value="NEURALIZED"/>
    <property type="match status" value="1"/>
</dbReference>
<feature type="region of interest" description="Disordered" evidence="1">
    <location>
        <begin position="26"/>
        <end position="45"/>
    </location>
</feature>
<dbReference type="CDD" id="cd12887">
    <property type="entry name" value="SPRY_NHR_like"/>
    <property type="match status" value="1"/>
</dbReference>
<evidence type="ECO:0000313" key="3">
    <source>
        <dbReference type="EMBL" id="KAL3396058.1"/>
    </source>
</evidence>
<name>A0ABD2WSU1_9HYME</name>
<organism evidence="3 4">
    <name type="scientific">Trichogramma kaykai</name>
    <dbReference type="NCBI Taxonomy" id="54128"/>
    <lineage>
        <taxon>Eukaryota</taxon>
        <taxon>Metazoa</taxon>
        <taxon>Ecdysozoa</taxon>
        <taxon>Arthropoda</taxon>
        <taxon>Hexapoda</taxon>
        <taxon>Insecta</taxon>
        <taxon>Pterygota</taxon>
        <taxon>Neoptera</taxon>
        <taxon>Endopterygota</taxon>
        <taxon>Hymenoptera</taxon>
        <taxon>Apocrita</taxon>
        <taxon>Proctotrupomorpha</taxon>
        <taxon>Chalcidoidea</taxon>
        <taxon>Trichogrammatidae</taxon>
        <taxon>Trichogramma</taxon>
    </lineage>
</organism>
<feature type="domain" description="NHR" evidence="2">
    <location>
        <begin position="54"/>
        <end position="219"/>
    </location>
</feature>
<dbReference type="PANTHER" id="PTHR12429:SF14">
    <property type="entry name" value="NEURALIZED-LIKE PROTEIN 4"/>
    <property type="match status" value="1"/>
</dbReference>
<feature type="region of interest" description="Disordered" evidence="1">
    <location>
        <begin position="219"/>
        <end position="255"/>
    </location>
</feature>
<dbReference type="FunFam" id="2.60.120.920:FF:000001">
    <property type="entry name" value="neuralized-like protein 4 isoform X1"/>
    <property type="match status" value="1"/>
</dbReference>
<comment type="caution">
    <text evidence="3">The sequence shown here is derived from an EMBL/GenBank/DDBJ whole genome shotgun (WGS) entry which is preliminary data.</text>
</comment>
<evidence type="ECO:0000259" key="2">
    <source>
        <dbReference type="PROSITE" id="PS51065"/>
    </source>
</evidence>
<dbReference type="Proteomes" id="UP001627154">
    <property type="component" value="Unassembled WGS sequence"/>
</dbReference>